<keyword evidence="3" id="KW-0067">ATP-binding</keyword>
<gene>
    <name evidence="5" type="ORF">P43SY_006254</name>
</gene>
<keyword evidence="1" id="KW-0436">Ligase</keyword>
<feature type="compositionally biased region" description="Basic and acidic residues" evidence="4">
    <location>
        <begin position="311"/>
        <end position="326"/>
    </location>
</feature>
<dbReference type="PANTHER" id="PTHR12241:SF155">
    <property type="entry name" value="TUBULIN-TYROSINE LIGASE FAMILY PROTEIN"/>
    <property type="match status" value="1"/>
</dbReference>
<dbReference type="PANTHER" id="PTHR12241">
    <property type="entry name" value="TUBULIN POLYGLUTAMYLASE"/>
    <property type="match status" value="1"/>
</dbReference>
<dbReference type="GO" id="GO:0005524">
    <property type="term" value="F:ATP binding"/>
    <property type="evidence" value="ECO:0007669"/>
    <property type="project" value="UniProtKB-KW"/>
</dbReference>
<feature type="region of interest" description="Disordered" evidence="4">
    <location>
        <begin position="1"/>
        <end position="42"/>
    </location>
</feature>
<evidence type="ECO:0000256" key="4">
    <source>
        <dbReference type="SAM" id="MobiDB-lite"/>
    </source>
</evidence>
<dbReference type="PROSITE" id="PS51221">
    <property type="entry name" value="TTL"/>
    <property type="match status" value="1"/>
</dbReference>
<feature type="region of interest" description="Disordered" evidence="4">
    <location>
        <begin position="966"/>
        <end position="991"/>
    </location>
</feature>
<evidence type="ECO:0008006" key="7">
    <source>
        <dbReference type="Google" id="ProtNLM"/>
    </source>
</evidence>
<evidence type="ECO:0000313" key="6">
    <source>
        <dbReference type="Proteomes" id="UP001209570"/>
    </source>
</evidence>
<feature type="compositionally biased region" description="Acidic residues" evidence="4">
    <location>
        <begin position="576"/>
        <end position="586"/>
    </location>
</feature>
<feature type="region of interest" description="Disordered" evidence="4">
    <location>
        <begin position="216"/>
        <end position="236"/>
    </location>
</feature>
<dbReference type="EMBL" id="JAKCXM010000207">
    <property type="protein sequence ID" value="KAJ0398676.1"/>
    <property type="molecule type" value="Genomic_DNA"/>
</dbReference>
<keyword evidence="6" id="KW-1185">Reference proteome</keyword>
<feature type="compositionally biased region" description="Low complexity" evidence="4">
    <location>
        <begin position="218"/>
        <end position="227"/>
    </location>
</feature>
<feature type="compositionally biased region" description="Basic and acidic residues" evidence="4">
    <location>
        <begin position="277"/>
        <end position="296"/>
    </location>
</feature>
<feature type="compositionally biased region" description="Low complexity" evidence="4">
    <location>
        <begin position="337"/>
        <end position="354"/>
    </location>
</feature>
<evidence type="ECO:0000256" key="1">
    <source>
        <dbReference type="ARBA" id="ARBA00022598"/>
    </source>
</evidence>
<dbReference type="AlphaFoldDB" id="A0AAD5LH16"/>
<feature type="compositionally biased region" description="Basic residues" evidence="4">
    <location>
        <begin position="267"/>
        <end position="276"/>
    </location>
</feature>
<dbReference type="GO" id="GO:0000226">
    <property type="term" value="P:microtubule cytoskeleton organization"/>
    <property type="evidence" value="ECO:0007669"/>
    <property type="project" value="TreeGrafter"/>
</dbReference>
<dbReference type="GO" id="GO:0015631">
    <property type="term" value="F:tubulin binding"/>
    <property type="evidence" value="ECO:0007669"/>
    <property type="project" value="TreeGrafter"/>
</dbReference>
<dbReference type="Pfam" id="PF03133">
    <property type="entry name" value="TTL"/>
    <property type="match status" value="1"/>
</dbReference>
<proteinExistence type="predicted"/>
<dbReference type="Proteomes" id="UP001209570">
    <property type="component" value="Unassembled WGS sequence"/>
</dbReference>
<evidence type="ECO:0000256" key="3">
    <source>
        <dbReference type="ARBA" id="ARBA00022840"/>
    </source>
</evidence>
<feature type="region of interest" description="Disordered" evidence="4">
    <location>
        <begin position="543"/>
        <end position="624"/>
    </location>
</feature>
<comment type="caution">
    <text evidence="5">The sequence shown here is derived from an EMBL/GenBank/DDBJ whole genome shotgun (WGS) entry which is preliminary data.</text>
</comment>
<protein>
    <recommendedName>
        <fullName evidence="7">Tubulin-tyrosine ligase family</fullName>
    </recommendedName>
</protein>
<sequence length="1193" mass="131588">MTVAGSARPAWLSGFEPAESPRRAGLGSSPSRPTSAGPGAHAMVRSAQRILSDDGSRLRDTRTAEATGLVSLRDFMDSFPLVPLTVIPRLSLADLIECEHGLRSLRATLSPDNPDDAQLDKYVSRQLSVVQRHMEPARARDRVLRLLQGDEEPTMSTLSAPMLATTNNSIKVPSSGSSPLPVFLQAPMQSASSMPKPPQLSKATCSVKSTSALGGLKAAAPSNNAPPAKRRDSDQLARARALAHATVTSTTASTASFVISCTETSLKARRRKRPKKKTDEALAADRARQLEREREKRRQAAYQRLLARQELQARKKEQSVDQKNLEKTSTCSDSEKSTQQTSSVSTASDQGPDSSSDESEVSNCSDGDADDEQAILALTVVTTGAPDDKSDGDGDAVASADDANDDDDDDDDDNDDARAAVVDRGIRDVEDGNVRFDSEPSRPRERSRDAVDGTSSNQQQEDESVVHTHRQQDSAALSNVSEKEGQDAGVNQWPLETDHAVNELDVARQVLDAESEQRAEIANQIQQFIAERTRWAMENLRAERARPVTPAPEVDDEKMARSQSPSSTTEGREALEDPPEPVDEPDTPSLAVDDLPSEPAIPVIDPDSTTASTRTPGLLVKRPRRRVRPATDAVIPRPLCRDVPDYRGYFADFFCILTSVYEQHQSGAMSATATPSAASSHAAEQALRLQLKLYETWQSIMSDYATVFGRQTATTAPAWDAPRGASSPSTPHYRINSQTRREVCDIVVSALEKDDSAWEEHPSGLGLKTTWNLLWTWSKPQVERKTLLVWQKVNHFKQAKALTRKDCLKRNLGKYAALGGRLRQAFDIAPMTFLLPQEYVAFVQAFHERGRRLQAAQRDDATATKNNIWIMKPVALSRGRGISLVNDLTQVVYGEQVVIQEYIATPLLLDGYKFDLRVYVLVTSFNPLEAFFYEEGFVRLCTQPYQDSDLSNLFIHLTNSSIQKENEAALHSGDQPSHPAAASGPSAAAASEDAGGTKMTLAYLWKRLAAMGADVAQVKQDIFAVILKSLLCGEDHIPFQVNSFDLLGYDILLDSTLRPWLIEINSSPSMARENALDFQVKDALMLDTMRLVRPLRFDRAQLVDVLRRRFHEAENERRRVHGAASTRHPRETEELAARQLNEDLSAILLGQVPRQYGELPAHLGSFTRLCPHTTLYNQLIKLKKSCLRSDRRP</sequence>
<reference evidence="5" key="1">
    <citation type="submission" date="2021-12" db="EMBL/GenBank/DDBJ databases">
        <title>Prjna785345.</title>
        <authorList>
            <person name="Rujirawat T."/>
            <person name="Krajaejun T."/>
        </authorList>
    </citation>
    <scope>NUCLEOTIDE SEQUENCE</scope>
    <source>
        <strain evidence="5">Pi057C3</strain>
    </source>
</reference>
<organism evidence="5 6">
    <name type="scientific">Pythium insidiosum</name>
    <name type="common">Pythiosis disease agent</name>
    <dbReference type="NCBI Taxonomy" id="114742"/>
    <lineage>
        <taxon>Eukaryota</taxon>
        <taxon>Sar</taxon>
        <taxon>Stramenopiles</taxon>
        <taxon>Oomycota</taxon>
        <taxon>Peronosporomycetes</taxon>
        <taxon>Pythiales</taxon>
        <taxon>Pythiaceae</taxon>
        <taxon>Pythium</taxon>
    </lineage>
</organism>
<feature type="region of interest" description="Disordered" evidence="4">
    <location>
        <begin position="264"/>
        <end position="296"/>
    </location>
</feature>
<dbReference type="GO" id="GO:0036064">
    <property type="term" value="C:ciliary basal body"/>
    <property type="evidence" value="ECO:0007669"/>
    <property type="project" value="TreeGrafter"/>
</dbReference>
<feature type="region of interest" description="Disordered" evidence="4">
    <location>
        <begin position="311"/>
        <end position="496"/>
    </location>
</feature>
<name>A0AAD5LH16_PYTIN</name>
<feature type="compositionally biased region" description="Acidic residues" evidence="4">
    <location>
        <begin position="402"/>
        <end position="415"/>
    </location>
</feature>
<dbReference type="SUPFAM" id="SSF56059">
    <property type="entry name" value="Glutathione synthetase ATP-binding domain-like"/>
    <property type="match status" value="1"/>
</dbReference>
<dbReference type="GO" id="GO:0070740">
    <property type="term" value="F:tubulin-glutamic acid ligase activity"/>
    <property type="evidence" value="ECO:0007669"/>
    <property type="project" value="TreeGrafter"/>
</dbReference>
<dbReference type="Gene3D" id="3.30.470.20">
    <property type="entry name" value="ATP-grasp fold, B domain"/>
    <property type="match status" value="1"/>
</dbReference>
<accession>A0AAD5LH16</accession>
<evidence type="ECO:0000313" key="5">
    <source>
        <dbReference type="EMBL" id="KAJ0398676.1"/>
    </source>
</evidence>
<feature type="compositionally biased region" description="Low complexity" evidence="4">
    <location>
        <begin position="976"/>
        <end position="991"/>
    </location>
</feature>
<keyword evidence="2" id="KW-0547">Nucleotide-binding</keyword>
<evidence type="ECO:0000256" key="2">
    <source>
        <dbReference type="ARBA" id="ARBA00022741"/>
    </source>
</evidence>
<feature type="compositionally biased region" description="Basic and acidic residues" evidence="4">
    <location>
        <begin position="424"/>
        <end position="451"/>
    </location>
</feature>
<dbReference type="InterPro" id="IPR004344">
    <property type="entry name" value="TTL/TTLL_fam"/>
</dbReference>